<protein>
    <submittedName>
        <fullName evidence="2">RPN1_RPN2_N domain-containing protein</fullName>
    </submittedName>
</protein>
<evidence type="ECO:0000313" key="1">
    <source>
        <dbReference type="Proteomes" id="UP000095286"/>
    </source>
</evidence>
<proteinExistence type="predicted"/>
<dbReference type="Proteomes" id="UP000095286">
    <property type="component" value="Unplaced"/>
</dbReference>
<sequence>MKDSTSDNQLAEIARKCIHLNNDHPLVPLLAVITPLINKNTNATHDCHLWQATFAELVQASLRGFSLTSTLLYGYFNLILTDSGNEGDDWSYAFKSHFINAAAKNSSLSKEARHLISYSLQSLNDLEGALEILSIDDDSKFNELAIALRDAIGEGSEKSIYDSEKVFNEICSLDMKISKLFTLFFTEQNLEEFKKVMEPRYVGIILCYSIVAGIDLTKDMVEALEAYPRNVLLQALPFDNLETSVMMYLESAKVNVEKGNYLVTESSDDVNVLNISNQLKICYLNKFCQSELC</sequence>
<reference evidence="2" key="1">
    <citation type="submission" date="2016-11" db="UniProtKB">
        <authorList>
            <consortium name="WormBaseParasite"/>
        </authorList>
    </citation>
    <scope>IDENTIFICATION</scope>
    <source>
        <strain evidence="2">KR3021</strain>
    </source>
</reference>
<dbReference type="WBParaSite" id="RSKR_0001184000.1">
    <property type="protein sequence ID" value="RSKR_0001184000.1"/>
    <property type="gene ID" value="RSKR_0001184000"/>
</dbReference>
<accession>A0AC35UHS6</accession>
<evidence type="ECO:0000313" key="2">
    <source>
        <dbReference type="WBParaSite" id="RSKR_0001184000.1"/>
    </source>
</evidence>
<name>A0AC35UHS6_9BILA</name>
<organism evidence="1 2">
    <name type="scientific">Rhabditophanes sp. KR3021</name>
    <dbReference type="NCBI Taxonomy" id="114890"/>
    <lineage>
        <taxon>Eukaryota</taxon>
        <taxon>Metazoa</taxon>
        <taxon>Ecdysozoa</taxon>
        <taxon>Nematoda</taxon>
        <taxon>Chromadorea</taxon>
        <taxon>Rhabditida</taxon>
        <taxon>Tylenchina</taxon>
        <taxon>Panagrolaimomorpha</taxon>
        <taxon>Strongyloidoidea</taxon>
        <taxon>Alloionematidae</taxon>
        <taxon>Rhabditophanes</taxon>
    </lineage>
</organism>